<name>A0A381WBI3_9ZZZZ</name>
<dbReference type="PANTHER" id="PTHR10434">
    <property type="entry name" value="1-ACYL-SN-GLYCEROL-3-PHOSPHATE ACYLTRANSFERASE"/>
    <property type="match status" value="1"/>
</dbReference>
<sequence length="248" mass="28044">MAFVLFGLGGLFLNLVTLLMGVIPNSFPEKREQNIQKIVHYSFRAFYWYLKVFRLINGKCKGLERLPSTAYIFVANHPTLLDIVLILAILPRAICVVKPEIMSSIYMGGVARTAGYISNEDGEKLIDACVKKLNQGTPIIIFPEGTRSLPQTLRLFKRSAAWIALKSDFPIVPAVLSITAPILMKDWKWYHVPPHSMEMLVDIHEPIILEKVLNNPKYDTVSARKLTSHLQQFFESKVIFNDIGSNGK</sequence>
<dbReference type="Pfam" id="PF01553">
    <property type="entry name" value="Acyltransferase"/>
    <property type="match status" value="1"/>
</dbReference>
<evidence type="ECO:0000256" key="1">
    <source>
        <dbReference type="ARBA" id="ARBA00022679"/>
    </source>
</evidence>
<evidence type="ECO:0000259" key="3">
    <source>
        <dbReference type="SMART" id="SM00563"/>
    </source>
</evidence>
<dbReference type="CDD" id="cd07989">
    <property type="entry name" value="LPLAT_AGPAT-like"/>
    <property type="match status" value="1"/>
</dbReference>
<evidence type="ECO:0000256" key="2">
    <source>
        <dbReference type="ARBA" id="ARBA00023315"/>
    </source>
</evidence>
<keyword evidence="1" id="KW-0808">Transferase</keyword>
<dbReference type="AlphaFoldDB" id="A0A381WBI3"/>
<reference evidence="4" key="1">
    <citation type="submission" date="2018-05" db="EMBL/GenBank/DDBJ databases">
        <authorList>
            <person name="Lanie J.A."/>
            <person name="Ng W.-L."/>
            <person name="Kazmierczak K.M."/>
            <person name="Andrzejewski T.M."/>
            <person name="Davidsen T.M."/>
            <person name="Wayne K.J."/>
            <person name="Tettelin H."/>
            <person name="Glass J.I."/>
            <person name="Rusch D."/>
            <person name="Podicherti R."/>
            <person name="Tsui H.-C.T."/>
            <person name="Winkler M.E."/>
        </authorList>
    </citation>
    <scope>NUCLEOTIDE SEQUENCE</scope>
</reference>
<evidence type="ECO:0000313" key="4">
    <source>
        <dbReference type="EMBL" id="SVA49906.1"/>
    </source>
</evidence>
<feature type="domain" description="Phospholipid/glycerol acyltransferase" evidence="3">
    <location>
        <begin position="71"/>
        <end position="179"/>
    </location>
</feature>
<dbReference type="SUPFAM" id="SSF69593">
    <property type="entry name" value="Glycerol-3-phosphate (1)-acyltransferase"/>
    <property type="match status" value="1"/>
</dbReference>
<dbReference type="GO" id="GO:0006654">
    <property type="term" value="P:phosphatidic acid biosynthetic process"/>
    <property type="evidence" value="ECO:0007669"/>
    <property type="project" value="TreeGrafter"/>
</dbReference>
<proteinExistence type="predicted"/>
<keyword evidence="2" id="KW-0012">Acyltransferase</keyword>
<accession>A0A381WBI3</accession>
<dbReference type="PANTHER" id="PTHR10434:SF66">
    <property type="entry name" value="PHOSPHOLIPID_GLYCEROL ACYLTRANSFERASE DOMAIN-CONTAINING PROTEIN"/>
    <property type="match status" value="1"/>
</dbReference>
<gene>
    <name evidence="4" type="ORF">METZ01_LOCUS102760</name>
</gene>
<organism evidence="4">
    <name type="scientific">marine metagenome</name>
    <dbReference type="NCBI Taxonomy" id="408172"/>
    <lineage>
        <taxon>unclassified sequences</taxon>
        <taxon>metagenomes</taxon>
        <taxon>ecological metagenomes</taxon>
    </lineage>
</organism>
<dbReference type="EMBL" id="UINC01011295">
    <property type="protein sequence ID" value="SVA49906.1"/>
    <property type="molecule type" value="Genomic_DNA"/>
</dbReference>
<dbReference type="GO" id="GO:0003841">
    <property type="term" value="F:1-acylglycerol-3-phosphate O-acyltransferase activity"/>
    <property type="evidence" value="ECO:0007669"/>
    <property type="project" value="TreeGrafter"/>
</dbReference>
<dbReference type="InterPro" id="IPR002123">
    <property type="entry name" value="Plipid/glycerol_acylTrfase"/>
</dbReference>
<dbReference type="SMART" id="SM00563">
    <property type="entry name" value="PlsC"/>
    <property type="match status" value="1"/>
</dbReference>
<protein>
    <recommendedName>
        <fullName evidence="3">Phospholipid/glycerol acyltransferase domain-containing protein</fullName>
    </recommendedName>
</protein>